<dbReference type="InterPro" id="IPR000182">
    <property type="entry name" value="GNAT_dom"/>
</dbReference>
<feature type="domain" description="N-acetyltransferase" evidence="1">
    <location>
        <begin position="2"/>
        <end position="140"/>
    </location>
</feature>
<proteinExistence type="predicted"/>
<name>A0A6M3IIV0_9ZZZZ</name>
<sequence length="140" mass="15665">MLEIKPLTQTDIDHISEHALEPIAGYPPCKDVPAHSYAAWVGDKLVGCGGVIPMWEGVGEGWLAVHRENSQHRELLTALCIRELLDNIIKSANLRRVQAVIRTDFAKAILLVETLGFKREGELVEFCPDKCNAYIYARII</sequence>
<organism evidence="2">
    <name type="scientific">viral metagenome</name>
    <dbReference type="NCBI Taxonomy" id="1070528"/>
    <lineage>
        <taxon>unclassified sequences</taxon>
        <taxon>metagenomes</taxon>
        <taxon>organismal metagenomes</taxon>
    </lineage>
</organism>
<evidence type="ECO:0000313" key="2">
    <source>
        <dbReference type="EMBL" id="QJA57490.1"/>
    </source>
</evidence>
<dbReference type="AlphaFoldDB" id="A0A6M3IIV0"/>
<accession>A0A6M3IIV0</accession>
<dbReference type="EMBL" id="MT141276">
    <property type="protein sequence ID" value="QJA57490.1"/>
    <property type="molecule type" value="Genomic_DNA"/>
</dbReference>
<dbReference type="InterPro" id="IPR016181">
    <property type="entry name" value="Acyl_CoA_acyltransferase"/>
</dbReference>
<dbReference type="GO" id="GO:0016747">
    <property type="term" value="F:acyltransferase activity, transferring groups other than amino-acyl groups"/>
    <property type="evidence" value="ECO:0007669"/>
    <property type="project" value="InterPro"/>
</dbReference>
<dbReference type="SUPFAM" id="SSF55729">
    <property type="entry name" value="Acyl-CoA N-acyltransferases (Nat)"/>
    <property type="match status" value="1"/>
</dbReference>
<evidence type="ECO:0000259" key="1">
    <source>
        <dbReference type="PROSITE" id="PS51186"/>
    </source>
</evidence>
<gene>
    <name evidence="2" type="ORF">MM415B01630_0006</name>
</gene>
<reference evidence="2" key="1">
    <citation type="submission" date="2020-03" db="EMBL/GenBank/DDBJ databases">
        <title>The deep terrestrial virosphere.</title>
        <authorList>
            <person name="Holmfeldt K."/>
            <person name="Nilsson E."/>
            <person name="Simone D."/>
            <person name="Lopez-Fernandez M."/>
            <person name="Wu X."/>
            <person name="de Brujin I."/>
            <person name="Lundin D."/>
            <person name="Andersson A."/>
            <person name="Bertilsson S."/>
            <person name="Dopson M."/>
        </authorList>
    </citation>
    <scope>NUCLEOTIDE SEQUENCE</scope>
    <source>
        <strain evidence="2">MM415B01630</strain>
    </source>
</reference>
<dbReference type="PROSITE" id="PS51186">
    <property type="entry name" value="GNAT"/>
    <property type="match status" value="1"/>
</dbReference>
<dbReference type="Gene3D" id="3.40.630.30">
    <property type="match status" value="1"/>
</dbReference>
<protein>
    <recommendedName>
        <fullName evidence="1">N-acetyltransferase domain-containing protein</fullName>
    </recommendedName>
</protein>